<gene>
    <name evidence="1" type="ORF">MOO45_01940</name>
</gene>
<proteinExistence type="predicted"/>
<organism evidence="1 2">
    <name type="scientific">Bombilactobacillus folatiphilus</name>
    <dbReference type="NCBI Taxonomy" id="2923362"/>
    <lineage>
        <taxon>Bacteria</taxon>
        <taxon>Bacillati</taxon>
        <taxon>Bacillota</taxon>
        <taxon>Bacilli</taxon>
        <taxon>Lactobacillales</taxon>
        <taxon>Lactobacillaceae</taxon>
        <taxon>Bombilactobacillus</taxon>
    </lineage>
</organism>
<accession>A0ABY4PA17</accession>
<sequence length="51" mass="5587">MIEYRPDDGAYRSIDGTASNLTTAGLTTFTTQGINDLTSYVSDKHFLLNSN</sequence>
<dbReference type="EMBL" id="CP093366">
    <property type="protein sequence ID" value="UQS82469.1"/>
    <property type="molecule type" value="Genomic_DNA"/>
</dbReference>
<evidence type="ECO:0000313" key="2">
    <source>
        <dbReference type="Proteomes" id="UP000831495"/>
    </source>
</evidence>
<evidence type="ECO:0000313" key="1">
    <source>
        <dbReference type="EMBL" id="UQS82469.1"/>
    </source>
</evidence>
<name>A0ABY4PA17_9LACO</name>
<dbReference type="RefSeq" id="WP_249514747.1">
    <property type="nucleotide sequence ID" value="NZ_CP093366.1"/>
</dbReference>
<protein>
    <submittedName>
        <fullName evidence="1">Uncharacterized protein</fullName>
    </submittedName>
</protein>
<dbReference type="Proteomes" id="UP000831495">
    <property type="component" value="Chromosome"/>
</dbReference>
<keyword evidence="2" id="KW-1185">Reference proteome</keyword>
<reference evidence="1" key="1">
    <citation type="journal article" date="2022" name="Int. J. Syst. Evol. Microbiol.">
        <title>Apilactobacillus apisilvae sp. nov., Nicolia spurrieriana gen. nov. sp. nov., Bombilactobacillus folatiphilus sp. nov. and Bombilactobacillus thymidiniphilus sp. nov., four new lactic acid bacterial isolates from stingless bees Tetragonula carbonaria and Austroplebeia australis.</title>
        <authorList>
            <person name="Oliphant S.A."/>
            <person name="Watson-Haigh N.S."/>
            <person name="Sumby K.M."/>
            <person name="Gardner J."/>
            <person name="Groom S."/>
            <person name="Jiranek V."/>
        </authorList>
    </citation>
    <scope>NUCLEOTIDE SEQUENCE</scope>
    <source>
        <strain evidence="1">SG4_D2</strain>
    </source>
</reference>